<dbReference type="CDD" id="cd24034">
    <property type="entry name" value="ASKHA_NBD_O66634-like_rpt1"/>
    <property type="match status" value="1"/>
</dbReference>
<dbReference type="EMBL" id="JACIEP010000018">
    <property type="protein sequence ID" value="MBB4037862.1"/>
    <property type="molecule type" value="Genomic_DNA"/>
</dbReference>
<keyword evidence="8" id="KW-1185">Reference proteome</keyword>
<proteinExistence type="predicted"/>
<comment type="caution">
    <text evidence="7">The sequence shown here is derived from an EMBL/GenBank/DDBJ whole genome shotgun (WGS) entry which is preliminary data.</text>
</comment>
<reference evidence="7 8" key="1">
    <citation type="submission" date="2020-08" db="EMBL/GenBank/DDBJ databases">
        <title>Genomic Encyclopedia of Type Strains, Phase IV (KMG-IV): sequencing the most valuable type-strain genomes for metagenomic binning, comparative biology and taxonomic classification.</title>
        <authorList>
            <person name="Goeker M."/>
        </authorList>
    </citation>
    <scope>NUCLEOTIDE SEQUENCE [LARGE SCALE GENOMIC DNA]</scope>
    <source>
        <strain evidence="7 8">DSM 104969</strain>
    </source>
</reference>
<accession>A0A840CZN7</accession>
<keyword evidence="2" id="KW-0479">Metal-binding</keyword>
<dbReference type="InterPro" id="IPR051805">
    <property type="entry name" value="Dehydratase_Activator_Redct"/>
</dbReference>
<dbReference type="Pfam" id="PF09989">
    <property type="entry name" value="DUF2229"/>
    <property type="match status" value="1"/>
</dbReference>
<evidence type="ECO:0000313" key="7">
    <source>
        <dbReference type="EMBL" id="MBB4037862.1"/>
    </source>
</evidence>
<keyword evidence="3" id="KW-0408">Iron</keyword>
<dbReference type="CDD" id="cd24035">
    <property type="entry name" value="ASKHA_NBD_O66634-like_rpt2"/>
    <property type="match status" value="1"/>
</dbReference>
<dbReference type="NCBIfam" id="TIGR00241">
    <property type="entry name" value="CoA_E_activ"/>
    <property type="match status" value="1"/>
</dbReference>
<evidence type="ECO:0000256" key="3">
    <source>
        <dbReference type="ARBA" id="ARBA00023004"/>
    </source>
</evidence>
<dbReference type="GO" id="GO:0051536">
    <property type="term" value="F:iron-sulfur cluster binding"/>
    <property type="evidence" value="ECO:0007669"/>
    <property type="project" value="UniProtKB-KW"/>
</dbReference>
<dbReference type="GO" id="GO:0046872">
    <property type="term" value="F:metal ion binding"/>
    <property type="evidence" value="ECO:0007669"/>
    <property type="project" value="UniProtKB-KW"/>
</dbReference>
<feature type="domain" description="DUF2229" evidence="6">
    <location>
        <begin position="682"/>
        <end position="900"/>
    </location>
</feature>
<dbReference type="SUPFAM" id="SSF53067">
    <property type="entry name" value="Actin-like ATPase domain"/>
    <property type="match status" value="2"/>
</dbReference>
<name>A0A840CZN7_9BACT</name>
<comment type="cofactor">
    <cofactor evidence="1">
        <name>[4Fe-4S] cluster</name>
        <dbReference type="ChEBI" id="CHEBI:49883"/>
    </cofactor>
</comment>
<dbReference type="InterPro" id="IPR002731">
    <property type="entry name" value="ATPase_BadF"/>
</dbReference>
<dbReference type="RefSeq" id="WP_246348113.1">
    <property type="nucleotide sequence ID" value="NZ_JACIEP010000018.1"/>
</dbReference>
<protein>
    <submittedName>
        <fullName evidence="7">Putative CoA-substrate-specific enzyme activase</fullName>
    </submittedName>
</protein>
<evidence type="ECO:0000256" key="1">
    <source>
        <dbReference type="ARBA" id="ARBA00001966"/>
    </source>
</evidence>
<evidence type="ECO:0000259" key="5">
    <source>
        <dbReference type="Pfam" id="PF01869"/>
    </source>
</evidence>
<gene>
    <name evidence="7" type="ORF">GGR21_003783</name>
</gene>
<dbReference type="Proteomes" id="UP000555103">
    <property type="component" value="Unassembled WGS sequence"/>
</dbReference>
<dbReference type="InterPro" id="IPR043129">
    <property type="entry name" value="ATPase_NBD"/>
</dbReference>
<feature type="domain" description="ATPase BadF/BadG/BcrA/BcrD type" evidence="5">
    <location>
        <begin position="11"/>
        <end position="261"/>
    </location>
</feature>
<dbReference type="InterPro" id="IPR008275">
    <property type="entry name" value="CoA_E_activase_dom"/>
</dbReference>
<dbReference type="Gene3D" id="3.30.420.40">
    <property type="match status" value="4"/>
</dbReference>
<sequence>MIQNKQQYKMGIDVGSTTVKIVVLDNNTHIIYKSYCRHQANIQQTLVSELQKVAQQFPDAMFNINISGSAGMGIGERIGISFVQEVVAAVEVVKTAYPDAHTLIDLGGEDAKMVFFAEGRHPDIRMNGSCAGGTGAFIDQMASLMNITIEELGEKALDYTKILPIASRCGVFAKTDVQNLISRNIPVADISASILHAVALQSVTTLARGCEVIPKVICIGGPLTFIPALRNAFQDVLKIQASDIIVPDNGEYFPAWGSALYEGENAKYKELNGLIEKLSESTSSNHIDALEPLFKDELEYIEWDANRRVKELHFKALGEDKYVECFLGIDSGSTTSKIVVMDSDANIIYKFYGNNEGNPLKKVMEGLSQFYKEAEEKGVTVKFLSSAATGYGEDLMKSALGLDYGIVETIAHLSGAQYVDPDVSFVLDIGGQDIKSIFISNGVISNIELNEACSAGCGSFLQNFATTMNMELADFTRAACLAKFPSDLGSRCTVFMNSKVKQSLRENAGNDDIAAGLAYSVVKNCLFKVLKISNLNQLGDHIVVQGGTFRNDAVYRALEMLSGKTISSTDHPELMGALGAALYARRLTEKNIAKTVFSGKEALFDISSIDSKELTCKGCTNMCSVLRFKFNNGNISYAGNKCEKVFYNKNIDRKEGYNAFDRKNNILFDRPVKAENIEKGKTIGIPRVLNMFDDYPFWHTLLSECGFNVRLSPESTFPLYQKGVGGVMSDNICFPAKLVHGHILSLIEQKVDRIFYPIVPKEEKEFGQSSNSFNCPVVSGYPDVIQSSIDPQGRHGIPFDEPVITFCSDNALYKGCYNYLSGLGVSKSVFEKAFQKALGVKNDLKKNLYDFQKDLLDEGIKSGELTFVVAGRPYHTDPLIHQKVGQILSDLGVTVLTDDVFRKPDSHGFGKLNIVSQWAFPNRVVQAAMEVAKLPQNVQLIQLNSFGCGPDSFFMDETRDILKAVGKNITVLRIDEIASPGSIRLRLRSLVESLKAVKSTDIVTDTSYKGYSVPYKKAKDAHKTILLPWLCDFISPFAPALGELLGLKVENLPKSNKISADLGLMYGNNEVCYPSTLVLGDIINALQSGNYDVKDIVLAITQTGGQCRATNYIAQIKTGLQNAGFNDIPVIALSSGETYQNGESEFSLDWKKVAKLAIPLVLYGDGLQQMHSAISVREKKSGASQEVFDFYIERGIDAVRAKDVRTLFRLLKEAVEDFNNIPIYERNFTKVGLIGEIFVKYNNYAQANISEWLRSKNVEVSTPPLLDFLTQFFVNSKVNIENGLAEETIFSKTLKPLIWWYINGKVKKAEKILSKFKFYEASESIYAKAEAASEVLNLSNQFGEGWLIPGEIAHYARKGVNKVVCLQPFGCIANHIVAKGVEKRMKEIYPNMNILYLDIDGGIAEVNLQNRLHFMIQEI</sequence>
<dbReference type="InterPro" id="IPR018709">
    <property type="entry name" value="CoA_activase_DUF2229"/>
</dbReference>
<evidence type="ECO:0000313" key="8">
    <source>
        <dbReference type="Proteomes" id="UP000555103"/>
    </source>
</evidence>
<evidence type="ECO:0000259" key="6">
    <source>
        <dbReference type="Pfam" id="PF09989"/>
    </source>
</evidence>
<keyword evidence="4" id="KW-0411">Iron-sulfur</keyword>
<dbReference type="Pfam" id="PF01869">
    <property type="entry name" value="BcrAD_BadFG"/>
    <property type="match status" value="2"/>
</dbReference>
<evidence type="ECO:0000256" key="4">
    <source>
        <dbReference type="ARBA" id="ARBA00023014"/>
    </source>
</evidence>
<evidence type="ECO:0000256" key="2">
    <source>
        <dbReference type="ARBA" id="ARBA00022723"/>
    </source>
</evidence>
<dbReference type="PANTHER" id="PTHR32329:SF4">
    <property type="entry name" value="ACTIVATOR OF 2-HYDROXYACYL-COA DEHYDRATASE"/>
    <property type="match status" value="1"/>
</dbReference>
<feature type="domain" description="ATPase BadF/BadG/BcrA/BcrD type" evidence="5">
    <location>
        <begin position="327"/>
        <end position="584"/>
    </location>
</feature>
<organism evidence="7 8">
    <name type="scientific">Dysgonomonas hofstadii</name>
    <dbReference type="NCBI Taxonomy" id="637886"/>
    <lineage>
        <taxon>Bacteria</taxon>
        <taxon>Pseudomonadati</taxon>
        <taxon>Bacteroidota</taxon>
        <taxon>Bacteroidia</taxon>
        <taxon>Bacteroidales</taxon>
        <taxon>Dysgonomonadaceae</taxon>
        <taxon>Dysgonomonas</taxon>
    </lineage>
</organism>
<dbReference type="PANTHER" id="PTHR32329">
    <property type="entry name" value="BIFUNCTIONAL PROTEIN [INCLUDES 2-HYDROXYACYL-COA DEHYDRATASE (N-TER) AND ITS ACTIVATOR DOMAIN (C_TERM)-RELATED"/>
    <property type="match status" value="1"/>
</dbReference>